<dbReference type="GO" id="GO:0015074">
    <property type="term" value="P:DNA integration"/>
    <property type="evidence" value="ECO:0007669"/>
    <property type="project" value="UniProtKB-KW"/>
</dbReference>
<keyword evidence="2" id="KW-0229">DNA integration</keyword>
<dbReference type="EMBL" id="JAQLGM010000018">
    <property type="protein sequence ID" value="MDB2000339.1"/>
    <property type="molecule type" value="Genomic_DNA"/>
</dbReference>
<gene>
    <name evidence="5" type="ORF">PM006_09015</name>
</gene>
<name>A0AAW6AUV1_CLOSY</name>
<dbReference type="SUPFAM" id="SSF56349">
    <property type="entry name" value="DNA breaking-rejoining enzymes"/>
    <property type="match status" value="1"/>
</dbReference>
<evidence type="ECO:0000259" key="4">
    <source>
        <dbReference type="PROSITE" id="PS51898"/>
    </source>
</evidence>
<evidence type="ECO:0000313" key="6">
    <source>
        <dbReference type="Proteomes" id="UP001300871"/>
    </source>
</evidence>
<dbReference type="PANTHER" id="PTHR30349">
    <property type="entry name" value="PHAGE INTEGRASE-RELATED"/>
    <property type="match status" value="1"/>
</dbReference>
<evidence type="ECO:0000256" key="1">
    <source>
        <dbReference type="ARBA" id="ARBA00004496"/>
    </source>
</evidence>
<comment type="caution">
    <text evidence="5">The sequence shown here is derived from an EMBL/GenBank/DDBJ whole genome shotgun (WGS) entry which is preliminary data.</text>
</comment>
<dbReference type="InterPro" id="IPR013762">
    <property type="entry name" value="Integrase-like_cat_sf"/>
</dbReference>
<dbReference type="InterPro" id="IPR050090">
    <property type="entry name" value="Tyrosine_recombinase_XerCD"/>
</dbReference>
<organism evidence="5 6">
    <name type="scientific">Clostridium symbiosum</name>
    <name type="common">Bacteroides symbiosus</name>
    <dbReference type="NCBI Taxonomy" id="1512"/>
    <lineage>
        <taxon>Bacteria</taxon>
        <taxon>Bacillati</taxon>
        <taxon>Bacillota</taxon>
        <taxon>Clostridia</taxon>
        <taxon>Lachnospirales</taxon>
        <taxon>Lachnospiraceae</taxon>
        <taxon>Otoolea</taxon>
    </lineage>
</organism>
<dbReference type="Pfam" id="PF00589">
    <property type="entry name" value="Phage_integrase"/>
    <property type="match status" value="1"/>
</dbReference>
<keyword evidence="3" id="KW-0233">DNA recombination</keyword>
<sequence length="220" mass="25894">MRTRTSSRSVSTSNIRFLTDLEKVELFYQINSDCTKYALRNKAIFYIAKYCALRASEVGLITLNDYNPFTGTIHCHRLKGSKDNTLRIVDPYILTIINQYYYSSLRETLAIKANAKNEYLFVSQKGKPISRKMLDVIMKRYCKKTTIPSDKRHFHVLKHTRAMELIKYGEFKLNDIQWWLGHKNISNTMIYLEFTADAMNHLFEALSKYENNKECENYAH</sequence>
<dbReference type="GO" id="GO:0006310">
    <property type="term" value="P:DNA recombination"/>
    <property type="evidence" value="ECO:0007669"/>
    <property type="project" value="UniProtKB-KW"/>
</dbReference>
<dbReference type="InterPro" id="IPR002104">
    <property type="entry name" value="Integrase_catalytic"/>
</dbReference>
<dbReference type="PANTHER" id="PTHR30349:SF77">
    <property type="entry name" value="TYROSINE RECOMBINASE XERC"/>
    <property type="match status" value="1"/>
</dbReference>
<dbReference type="RefSeq" id="WP_049941595.1">
    <property type="nucleotide sequence ID" value="NZ_CABHNX010000235.1"/>
</dbReference>
<dbReference type="Proteomes" id="UP001300871">
    <property type="component" value="Unassembled WGS sequence"/>
</dbReference>
<reference evidence="5" key="1">
    <citation type="submission" date="2023-01" db="EMBL/GenBank/DDBJ databases">
        <title>Human gut microbiome strain richness.</title>
        <authorList>
            <person name="Chen-Liaw A."/>
        </authorList>
    </citation>
    <scope>NUCLEOTIDE SEQUENCE</scope>
    <source>
        <strain evidence="5">B1_m1001713B170214d0_201011</strain>
    </source>
</reference>
<feature type="domain" description="Tyr recombinase" evidence="4">
    <location>
        <begin position="13"/>
        <end position="207"/>
    </location>
</feature>
<evidence type="ECO:0000313" key="5">
    <source>
        <dbReference type="EMBL" id="MDB2000339.1"/>
    </source>
</evidence>
<comment type="subcellular location">
    <subcellularLocation>
        <location evidence="1">Cytoplasm</location>
    </subcellularLocation>
</comment>
<dbReference type="GO" id="GO:0005737">
    <property type="term" value="C:cytoplasm"/>
    <property type="evidence" value="ECO:0007669"/>
    <property type="project" value="UniProtKB-SubCell"/>
</dbReference>
<evidence type="ECO:0000256" key="3">
    <source>
        <dbReference type="ARBA" id="ARBA00023172"/>
    </source>
</evidence>
<protein>
    <submittedName>
        <fullName evidence="5">Tyrosine-type recombinase/integrase</fullName>
    </submittedName>
</protein>
<dbReference type="Gene3D" id="1.10.443.10">
    <property type="entry name" value="Intergrase catalytic core"/>
    <property type="match status" value="1"/>
</dbReference>
<dbReference type="AlphaFoldDB" id="A0AAW6AUV1"/>
<dbReference type="GO" id="GO:0003677">
    <property type="term" value="F:DNA binding"/>
    <property type="evidence" value="ECO:0007669"/>
    <property type="project" value="InterPro"/>
</dbReference>
<dbReference type="InterPro" id="IPR011010">
    <property type="entry name" value="DNA_brk_join_enz"/>
</dbReference>
<accession>A0AAW6AUV1</accession>
<evidence type="ECO:0000256" key="2">
    <source>
        <dbReference type="ARBA" id="ARBA00022908"/>
    </source>
</evidence>
<dbReference type="PROSITE" id="PS51898">
    <property type="entry name" value="TYR_RECOMBINASE"/>
    <property type="match status" value="1"/>
</dbReference>
<proteinExistence type="predicted"/>